<accession>A0ABD5QUW9</accession>
<dbReference type="RefSeq" id="WP_122105185.1">
    <property type="nucleotide sequence ID" value="NZ_JBHSKV010000018.1"/>
</dbReference>
<comment type="caution">
    <text evidence="2">The sequence shown here is derived from an EMBL/GenBank/DDBJ whole genome shotgun (WGS) entry which is preliminary data.</text>
</comment>
<name>A0ABD5QUW9_9EURY</name>
<evidence type="ECO:0000313" key="3">
    <source>
        <dbReference type="Proteomes" id="UP001596145"/>
    </source>
</evidence>
<protein>
    <recommendedName>
        <fullName evidence="4">CopG family transcriptional regulator</fullName>
    </recommendedName>
</protein>
<gene>
    <name evidence="2" type="ORF">ACFPJA_14305</name>
</gene>
<dbReference type="AlphaFoldDB" id="A0ABD5QUW9"/>
<sequence length="153" mass="18050">MGDDYKQAATYPSEEQYDRWENQCEELGMRSMSEFMEAMVEAGLKKFDTSNVEPDETNRELRQQRNELKTELDRARERIGDLEEAVYNSERREVKEYVAENPGAIYDEIIQHLVETVPARVTTHLDEMEGDDLRVEDEQYYLQDEIARDVEEA</sequence>
<organism evidence="2 3">
    <name type="scientific">Halorubrum glutamatedens</name>
    <dbReference type="NCBI Taxonomy" id="2707018"/>
    <lineage>
        <taxon>Archaea</taxon>
        <taxon>Methanobacteriati</taxon>
        <taxon>Methanobacteriota</taxon>
        <taxon>Stenosarchaea group</taxon>
        <taxon>Halobacteria</taxon>
        <taxon>Halobacteriales</taxon>
        <taxon>Haloferacaceae</taxon>
        <taxon>Halorubrum</taxon>
    </lineage>
</organism>
<dbReference type="Proteomes" id="UP001596145">
    <property type="component" value="Unassembled WGS sequence"/>
</dbReference>
<reference evidence="2 3" key="1">
    <citation type="journal article" date="2019" name="Int. J. Syst. Evol. Microbiol.">
        <title>The Global Catalogue of Microorganisms (GCM) 10K type strain sequencing project: providing services to taxonomists for standard genome sequencing and annotation.</title>
        <authorList>
            <consortium name="The Broad Institute Genomics Platform"/>
            <consortium name="The Broad Institute Genome Sequencing Center for Infectious Disease"/>
            <person name="Wu L."/>
            <person name="Ma J."/>
        </authorList>
    </citation>
    <scope>NUCLEOTIDE SEQUENCE [LARGE SCALE GENOMIC DNA]</scope>
    <source>
        <strain evidence="2 3">CGMCC 1.16026</strain>
    </source>
</reference>
<keyword evidence="1" id="KW-0175">Coiled coil</keyword>
<evidence type="ECO:0000313" key="2">
    <source>
        <dbReference type="EMBL" id="MFC5135884.1"/>
    </source>
</evidence>
<keyword evidence="3" id="KW-1185">Reference proteome</keyword>
<evidence type="ECO:0000256" key="1">
    <source>
        <dbReference type="SAM" id="Coils"/>
    </source>
</evidence>
<proteinExistence type="predicted"/>
<feature type="coiled-coil region" evidence="1">
    <location>
        <begin position="58"/>
        <end position="92"/>
    </location>
</feature>
<evidence type="ECO:0008006" key="4">
    <source>
        <dbReference type="Google" id="ProtNLM"/>
    </source>
</evidence>
<dbReference type="EMBL" id="JBHSKV010000018">
    <property type="protein sequence ID" value="MFC5135884.1"/>
    <property type="molecule type" value="Genomic_DNA"/>
</dbReference>